<name>A0A835PBM3_VANPL</name>
<organism evidence="1 2">
    <name type="scientific">Vanilla planifolia</name>
    <name type="common">Vanilla</name>
    <dbReference type="NCBI Taxonomy" id="51239"/>
    <lineage>
        <taxon>Eukaryota</taxon>
        <taxon>Viridiplantae</taxon>
        <taxon>Streptophyta</taxon>
        <taxon>Embryophyta</taxon>
        <taxon>Tracheophyta</taxon>
        <taxon>Spermatophyta</taxon>
        <taxon>Magnoliopsida</taxon>
        <taxon>Liliopsida</taxon>
        <taxon>Asparagales</taxon>
        <taxon>Orchidaceae</taxon>
        <taxon>Vanilloideae</taxon>
        <taxon>Vanilleae</taxon>
        <taxon>Vanilla</taxon>
    </lineage>
</organism>
<proteinExistence type="predicted"/>
<dbReference type="EMBL" id="JADCNM010000179">
    <property type="protein sequence ID" value="KAG0449533.1"/>
    <property type="molecule type" value="Genomic_DNA"/>
</dbReference>
<dbReference type="AlphaFoldDB" id="A0A835PBM3"/>
<evidence type="ECO:0000313" key="2">
    <source>
        <dbReference type="Proteomes" id="UP000639772"/>
    </source>
</evidence>
<gene>
    <name evidence="1" type="ORF">HPP92_027252</name>
</gene>
<sequence length="106" mass="11451">MGSEVLVEEGARCGGVYFGPFIVRVGRSSHGKSPQPIPFLAAHCLDAHQFTTDKRRSKAATLSWEASAAKLGKIRRLGRRGDEIRSGEASGKVIPLIGKVSQFSRD</sequence>
<dbReference type="Proteomes" id="UP000639772">
    <property type="component" value="Unassembled WGS sequence"/>
</dbReference>
<comment type="caution">
    <text evidence="1">The sequence shown here is derived from an EMBL/GenBank/DDBJ whole genome shotgun (WGS) entry which is preliminary data.</text>
</comment>
<protein>
    <submittedName>
        <fullName evidence="1">Uncharacterized protein</fullName>
    </submittedName>
</protein>
<accession>A0A835PBM3</accession>
<evidence type="ECO:0000313" key="1">
    <source>
        <dbReference type="EMBL" id="KAG0449533.1"/>
    </source>
</evidence>
<reference evidence="1 2" key="1">
    <citation type="journal article" date="2020" name="Nat. Food">
        <title>A phased Vanilla planifolia genome enables genetic improvement of flavour and production.</title>
        <authorList>
            <person name="Hasing T."/>
            <person name="Tang H."/>
            <person name="Brym M."/>
            <person name="Khazi F."/>
            <person name="Huang T."/>
            <person name="Chambers A.H."/>
        </authorList>
    </citation>
    <scope>NUCLEOTIDE SEQUENCE [LARGE SCALE GENOMIC DNA]</scope>
    <source>
        <tissue evidence="1">Leaf</tissue>
    </source>
</reference>